<keyword evidence="2" id="KW-0067">ATP-binding</keyword>
<gene>
    <name evidence="4" type="ORF">BLA55_03155</name>
</gene>
<dbReference type="SUPFAM" id="SSF52540">
    <property type="entry name" value="P-loop containing nucleoside triphosphate hydrolases"/>
    <property type="match status" value="1"/>
</dbReference>
<dbReference type="KEGG" id="mpul:BLA55_03155"/>
<dbReference type="GO" id="GO:0005524">
    <property type="term" value="F:ATP binding"/>
    <property type="evidence" value="ECO:0007669"/>
    <property type="project" value="UniProtKB-KW"/>
</dbReference>
<evidence type="ECO:0000259" key="3">
    <source>
        <dbReference type="Pfam" id="PF01712"/>
    </source>
</evidence>
<dbReference type="RefSeq" id="WP_073372637.1">
    <property type="nucleotide sequence ID" value="NZ_CP017813.1"/>
</dbReference>
<dbReference type="OrthoDB" id="391791at2"/>
<dbReference type="PANTHER" id="PTHR10513">
    <property type="entry name" value="DEOXYNUCLEOSIDE KINASE"/>
    <property type="match status" value="1"/>
</dbReference>
<proteinExistence type="predicted"/>
<feature type="binding site" evidence="2">
    <location>
        <begin position="7"/>
        <end position="15"/>
    </location>
    <ligand>
        <name>ATP</name>
        <dbReference type="ChEBI" id="CHEBI:30616"/>
    </ligand>
</feature>
<dbReference type="GO" id="GO:0019136">
    <property type="term" value="F:deoxynucleoside kinase activity"/>
    <property type="evidence" value="ECO:0007669"/>
    <property type="project" value="InterPro"/>
</dbReference>
<dbReference type="InterPro" id="IPR050566">
    <property type="entry name" value="Deoxyribonucleoside_kinase"/>
</dbReference>
<dbReference type="Proteomes" id="UP000184322">
    <property type="component" value="Chromosome"/>
</dbReference>
<evidence type="ECO:0000256" key="2">
    <source>
        <dbReference type="PIRSR" id="PIRSR000705-3"/>
    </source>
</evidence>
<dbReference type="STRING" id="48003.BLA55_03155"/>
<name>A0A1L4FSQ1_9BACT</name>
<evidence type="ECO:0000313" key="4">
    <source>
        <dbReference type="EMBL" id="APJ38633.1"/>
    </source>
</evidence>
<feature type="domain" description="Deoxynucleoside kinase" evidence="3">
    <location>
        <begin position="3"/>
        <end position="200"/>
    </location>
</feature>
<reference evidence="5" key="1">
    <citation type="submission" date="2016-10" db="EMBL/GenBank/DDBJ databases">
        <authorList>
            <person name="Beylefeld A."/>
            <person name="Abolnik C."/>
        </authorList>
    </citation>
    <scope>NUCLEOTIDE SEQUENCE [LARGE SCALE GENOMIC DNA]</scope>
    <source>
        <strain evidence="5">B359_6</strain>
    </source>
</reference>
<dbReference type="Pfam" id="PF01712">
    <property type="entry name" value="dNK"/>
    <property type="match status" value="1"/>
</dbReference>
<feature type="binding site" evidence="2">
    <location>
        <begin position="146"/>
        <end position="150"/>
    </location>
    <ligand>
        <name>ATP</name>
        <dbReference type="ChEBI" id="CHEBI:30616"/>
    </ligand>
</feature>
<keyword evidence="5" id="KW-1185">Reference proteome</keyword>
<evidence type="ECO:0000313" key="5">
    <source>
        <dbReference type="Proteomes" id="UP000184322"/>
    </source>
</evidence>
<dbReference type="AlphaFoldDB" id="A0A1L4FSQ1"/>
<feature type="active site" description="Proton acceptor" evidence="1">
    <location>
        <position position="86"/>
    </location>
</feature>
<sequence>MKIAISGMISSGKSSLTTSLVEYYSKFKPATFLSEFKEDDIVFHNLLKWHLQRRANVTLAFETYVMDSHISELTNIEAQMKRKYDEFDIFLDRFCVEHIIFAQNAFDLSSRHWKSYKKMVDQMINPTNIPDFVIFLDVDFDTFKKRLFKRNRSAEVDNWDTNYDYYKKMHSTYKQNFIDLCHEYNVNYAIINTNNLDENEVLKASVDLIEQNRKKLKNEN</sequence>
<dbReference type="PANTHER" id="PTHR10513:SF35">
    <property type="entry name" value="DEOXYADENOSINE KINASE"/>
    <property type="match status" value="1"/>
</dbReference>
<accession>A0A1L4FSQ1</accession>
<dbReference type="InterPro" id="IPR031314">
    <property type="entry name" value="DNK_dom"/>
</dbReference>
<organism evidence="4 5">
    <name type="scientific">Mycoplasmopsis pullorum</name>
    <dbReference type="NCBI Taxonomy" id="48003"/>
    <lineage>
        <taxon>Bacteria</taxon>
        <taxon>Bacillati</taxon>
        <taxon>Mycoplasmatota</taxon>
        <taxon>Mycoplasmoidales</taxon>
        <taxon>Metamycoplasmataceae</taxon>
        <taxon>Mycoplasmopsis</taxon>
    </lineage>
</organism>
<dbReference type="InterPro" id="IPR002624">
    <property type="entry name" value="DCK/DGK"/>
</dbReference>
<dbReference type="Gene3D" id="3.40.50.300">
    <property type="entry name" value="P-loop containing nucleotide triphosphate hydrolases"/>
    <property type="match status" value="1"/>
</dbReference>
<dbReference type="InterPro" id="IPR027417">
    <property type="entry name" value="P-loop_NTPase"/>
</dbReference>
<protein>
    <recommendedName>
        <fullName evidence="3">Deoxynucleoside kinase domain-containing protein</fullName>
    </recommendedName>
</protein>
<dbReference type="GO" id="GO:0005737">
    <property type="term" value="C:cytoplasm"/>
    <property type="evidence" value="ECO:0007669"/>
    <property type="project" value="TreeGrafter"/>
</dbReference>
<keyword evidence="2" id="KW-0547">Nucleotide-binding</keyword>
<dbReference type="EMBL" id="CP017813">
    <property type="protein sequence ID" value="APJ38633.1"/>
    <property type="molecule type" value="Genomic_DNA"/>
</dbReference>
<evidence type="ECO:0000256" key="1">
    <source>
        <dbReference type="PIRSR" id="PIRSR000705-1"/>
    </source>
</evidence>
<dbReference type="PIRSF" id="PIRSF000705">
    <property type="entry name" value="DNK"/>
    <property type="match status" value="1"/>
</dbReference>